<accession>A0A1X7I8B6</accession>
<dbReference type="PANTHER" id="PTHR14097:SF7">
    <property type="entry name" value="OXIDOREDUCTASE HTATIP2"/>
    <property type="match status" value="1"/>
</dbReference>
<dbReference type="SUPFAM" id="SSF51735">
    <property type="entry name" value="NAD(P)-binding Rossmann-fold domains"/>
    <property type="match status" value="1"/>
</dbReference>
<dbReference type="STRING" id="1852522.SAMN06295960_0185"/>
<dbReference type="Pfam" id="PF08732">
    <property type="entry name" value="HIM1"/>
    <property type="match status" value="1"/>
</dbReference>
<dbReference type="AlphaFoldDB" id="A0A1X7I8B6"/>
<evidence type="ECO:0000313" key="2">
    <source>
        <dbReference type="Proteomes" id="UP000193834"/>
    </source>
</evidence>
<dbReference type="EMBL" id="FXAZ01000001">
    <property type="protein sequence ID" value="SMG10350.1"/>
    <property type="molecule type" value="Genomic_DNA"/>
</dbReference>
<dbReference type="Gene3D" id="3.40.50.720">
    <property type="entry name" value="NAD(P)-binding Rossmann-like Domain"/>
    <property type="match status" value="1"/>
</dbReference>
<name>A0A1X7I8B6_9BACL</name>
<keyword evidence="2" id="KW-1185">Reference proteome</keyword>
<dbReference type="InterPro" id="IPR036291">
    <property type="entry name" value="NAD(P)-bd_dom_sf"/>
</dbReference>
<dbReference type="OrthoDB" id="9798632at2"/>
<dbReference type="RefSeq" id="WP_085492486.1">
    <property type="nucleotide sequence ID" value="NZ_FXAZ01000001.1"/>
</dbReference>
<dbReference type="InterPro" id="IPR014843">
    <property type="entry name" value="Him1/Fmp52"/>
</dbReference>
<protein>
    <submittedName>
        <fullName evidence="1">Uncharacterized conserved protein YbjT, contains NAD(P)-binding and DUF2867 domains</fullName>
    </submittedName>
</protein>
<organism evidence="1 2">
    <name type="scientific">Paenibacillus aquistagni</name>
    <dbReference type="NCBI Taxonomy" id="1852522"/>
    <lineage>
        <taxon>Bacteria</taxon>
        <taxon>Bacillati</taxon>
        <taxon>Bacillota</taxon>
        <taxon>Bacilli</taxon>
        <taxon>Bacillales</taxon>
        <taxon>Paenibacillaceae</taxon>
        <taxon>Paenibacillus</taxon>
    </lineage>
</organism>
<evidence type="ECO:0000313" key="1">
    <source>
        <dbReference type="EMBL" id="SMG10350.1"/>
    </source>
</evidence>
<dbReference type="Proteomes" id="UP000193834">
    <property type="component" value="Unassembled WGS sequence"/>
</dbReference>
<reference evidence="1 2" key="1">
    <citation type="submission" date="2017-04" db="EMBL/GenBank/DDBJ databases">
        <authorList>
            <person name="Afonso C.L."/>
            <person name="Miller P.J."/>
            <person name="Scott M.A."/>
            <person name="Spackman E."/>
            <person name="Goraichik I."/>
            <person name="Dimitrov K.M."/>
            <person name="Suarez D.L."/>
            <person name="Swayne D.E."/>
        </authorList>
    </citation>
    <scope>NUCLEOTIDE SEQUENCE [LARGE SCALE GENOMIC DNA]</scope>
    <source>
        <strain evidence="1 2">11</strain>
    </source>
</reference>
<proteinExistence type="predicted"/>
<dbReference type="PANTHER" id="PTHR14097">
    <property type="entry name" value="OXIDOREDUCTASE HTATIP2"/>
    <property type="match status" value="1"/>
</dbReference>
<gene>
    <name evidence="1" type="ORF">SAMN06295960_0185</name>
</gene>
<sequence>MSKSALLLGATGLVGGHLLSLLTLRYERIVVLTRRELNKQDAVYEEHLIAFDKLKEHESLFNVDDVYCCLGTTIKKAGSQAAFRKVDYDYPLEAAQCAKRAGAKRFLVVTAMGADPKSPFFYSRVKGELEASLEELQLPELHILKPSLILGDRKEERTAEQFAQQLSPLFSWMLIGPLKRYRPIQAKHIAMAMIEAANRQEPGTHRYRSDQIEEWAAGYAD</sequence>